<name>A0ABS0B7C7_9GAMM</name>
<organism evidence="2 3">
    <name type="scientific">Lysobacter niastensis</name>
    <dbReference type="NCBI Taxonomy" id="380629"/>
    <lineage>
        <taxon>Bacteria</taxon>
        <taxon>Pseudomonadati</taxon>
        <taxon>Pseudomonadota</taxon>
        <taxon>Gammaproteobacteria</taxon>
        <taxon>Lysobacterales</taxon>
        <taxon>Lysobacteraceae</taxon>
        <taxon>Lysobacter</taxon>
    </lineage>
</organism>
<evidence type="ECO:0000256" key="1">
    <source>
        <dbReference type="SAM" id="MobiDB-lite"/>
    </source>
</evidence>
<protein>
    <recommendedName>
        <fullName evidence="4">DUF1232 domain-containing protein</fullName>
    </recommendedName>
</protein>
<evidence type="ECO:0000313" key="2">
    <source>
        <dbReference type="EMBL" id="MBF6022904.1"/>
    </source>
</evidence>
<evidence type="ECO:0008006" key="4">
    <source>
        <dbReference type="Google" id="ProtNLM"/>
    </source>
</evidence>
<dbReference type="Proteomes" id="UP001429984">
    <property type="component" value="Unassembled WGS sequence"/>
</dbReference>
<sequence>MRLPHPTPTPDPLPFDHFYSGNGDTPRSDAVPLPPPAVARFDTLLHEINADAPRVDGDRVQQLMAWLLHLDADRAHGVIDSRMGRVQELRAMVEDPAWDSDYAMRKRVAKLLDYIDRDDDLIADRVPLLGRLDDVLLIELAWPAFADEVDDFRDFCSYRQMAHPSGGASEQREQWVRDRLHELALMQHHHAVREQHYAPHGQTSSLFRVG</sequence>
<reference evidence="2 3" key="1">
    <citation type="submission" date="2020-11" db="EMBL/GenBank/DDBJ databases">
        <title>Draft Genome Sequence and Secondary Metabolite Biosynthetic Potential of the Lysobacter niastensis Type strain DSM 18481.</title>
        <authorList>
            <person name="Turrini P."/>
            <person name="Artuso I."/>
            <person name="Tescari M."/>
            <person name="Lugli G.A."/>
            <person name="Frangipani E."/>
            <person name="Ventura M."/>
            <person name="Visca P."/>
        </authorList>
    </citation>
    <scope>NUCLEOTIDE SEQUENCE [LARGE SCALE GENOMIC DNA]</scope>
    <source>
        <strain evidence="2 3">DSM 18481</strain>
    </source>
</reference>
<feature type="region of interest" description="Disordered" evidence="1">
    <location>
        <begin position="1"/>
        <end position="30"/>
    </location>
</feature>
<comment type="caution">
    <text evidence="2">The sequence shown here is derived from an EMBL/GenBank/DDBJ whole genome shotgun (WGS) entry which is preliminary data.</text>
</comment>
<gene>
    <name evidence="2" type="ORF">IU514_02565</name>
</gene>
<accession>A0ABS0B7C7</accession>
<dbReference type="RefSeq" id="WP_194929477.1">
    <property type="nucleotide sequence ID" value="NZ_JADLZT010000001.1"/>
</dbReference>
<proteinExistence type="predicted"/>
<evidence type="ECO:0000313" key="3">
    <source>
        <dbReference type="Proteomes" id="UP001429984"/>
    </source>
</evidence>
<keyword evidence="3" id="KW-1185">Reference proteome</keyword>
<feature type="compositionally biased region" description="Pro residues" evidence="1">
    <location>
        <begin position="1"/>
        <end position="13"/>
    </location>
</feature>
<dbReference type="EMBL" id="JADLZT010000001">
    <property type="protein sequence ID" value="MBF6022904.1"/>
    <property type="molecule type" value="Genomic_DNA"/>
</dbReference>